<dbReference type="EMBL" id="MDYQ01000456">
    <property type="protein sequence ID" value="PRP74552.1"/>
    <property type="molecule type" value="Genomic_DNA"/>
</dbReference>
<name>A0A2P6MS69_9EUKA</name>
<keyword evidence="2" id="KW-1185">Reference proteome</keyword>
<comment type="caution">
    <text evidence="1">The sequence shown here is derived from an EMBL/GenBank/DDBJ whole genome shotgun (WGS) entry which is preliminary data.</text>
</comment>
<dbReference type="Proteomes" id="UP000241769">
    <property type="component" value="Unassembled WGS sequence"/>
</dbReference>
<sequence length="66" mass="7785">MKWHYLGSYLRRERSPTDADYIQSCDPVCPDERFVENFVREITTSINTVNSSALRQLEIYWGRAAK</sequence>
<evidence type="ECO:0000313" key="1">
    <source>
        <dbReference type="EMBL" id="PRP74552.1"/>
    </source>
</evidence>
<gene>
    <name evidence="1" type="ORF">PROFUN_16184</name>
</gene>
<protein>
    <submittedName>
        <fullName evidence="1">Uncharacterized protein</fullName>
    </submittedName>
</protein>
<dbReference type="InParanoid" id="A0A2P6MS69"/>
<organism evidence="1 2">
    <name type="scientific">Planoprotostelium fungivorum</name>
    <dbReference type="NCBI Taxonomy" id="1890364"/>
    <lineage>
        <taxon>Eukaryota</taxon>
        <taxon>Amoebozoa</taxon>
        <taxon>Evosea</taxon>
        <taxon>Variosea</taxon>
        <taxon>Cavosteliida</taxon>
        <taxon>Cavosteliaceae</taxon>
        <taxon>Planoprotostelium</taxon>
    </lineage>
</organism>
<dbReference type="AlphaFoldDB" id="A0A2P6MS69"/>
<accession>A0A2P6MS69</accession>
<reference evidence="1 2" key="1">
    <citation type="journal article" date="2018" name="Genome Biol. Evol.">
        <title>Multiple Roots of Fruiting Body Formation in Amoebozoa.</title>
        <authorList>
            <person name="Hillmann F."/>
            <person name="Forbes G."/>
            <person name="Novohradska S."/>
            <person name="Ferling I."/>
            <person name="Riege K."/>
            <person name="Groth M."/>
            <person name="Westermann M."/>
            <person name="Marz M."/>
            <person name="Spaller T."/>
            <person name="Winckler T."/>
            <person name="Schaap P."/>
            <person name="Glockner G."/>
        </authorList>
    </citation>
    <scope>NUCLEOTIDE SEQUENCE [LARGE SCALE GENOMIC DNA]</scope>
    <source>
        <strain evidence="1 2">Jena</strain>
    </source>
</reference>
<evidence type="ECO:0000313" key="2">
    <source>
        <dbReference type="Proteomes" id="UP000241769"/>
    </source>
</evidence>
<proteinExistence type="predicted"/>